<keyword evidence="4 9" id="KW-0460">Magnesium</keyword>
<dbReference type="AlphaFoldDB" id="A0A6N8U6K8"/>
<evidence type="ECO:0000313" key="17">
    <source>
        <dbReference type="Proteomes" id="UP000434036"/>
    </source>
</evidence>
<dbReference type="Gene3D" id="3.30.310.50">
    <property type="entry name" value="Alpha-D-phosphohexomutase, C-terminal domain"/>
    <property type="match status" value="1"/>
</dbReference>
<dbReference type="InterPro" id="IPR016066">
    <property type="entry name" value="A-D-PHexomutase_CS"/>
</dbReference>
<evidence type="ECO:0000256" key="11">
    <source>
        <dbReference type="RuleBase" id="RU004327"/>
    </source>
</evidence>
<dbReference type="GO" id="GO:0000287">
    <property type="term" value="F:magnesium ion binding"/>
    <property type="evidence" value="ECO:0007669"/>
    <property type="project" value="UniProtKB-UniRule"/>
</dbReference>
<dbReference type="EMBL" id="WUUQ01000001">
    <property type="protein sequence ID" value="MXQ72944.1"/>
    <property type="molecule type" value="Genomic_DNA"/>
</dbReference>
<dbReference type="SUPFAM" id="SSF55957">
    <property type="entry name" value="Phosphoglucomutase, C-terminal domain"/>
    <property type="match status" value="1"/>
</dbReference>
<dbReference type="HAMAP" id="MF_01554_B">
    <property type="entry name" value="GlmM_B"/>
    <property type="match status" value="1"/>
</dbReference>
<dbReference type="InterPro" id="IPR036900">
    <property type="entry name" value="A-D-PHexomutase_C_sf"/>
</dbReference>
<accession>A0A6N8U6K8</accession>
<name>A0A6N8U6K8_9FIRM</name>
<comment type="similarity">
    <text evidence="1 9 10">Belongs to the phosphohexose mutase family.</text>
</comment>
<evidence type="ECO:0000259" key="12">
    <source>
        <dbReference type="Pfam" id="PF00408"/>
    </source>
</evidence>
<comment type="PTM">
    <text evidence="9">Activated by phosphorylation.</text>
</comment>
<comment type="catalytic activity">
    <reaction evidence="6 9 11">
        <text>alpha-D-glucosamine 1-phosphate = D-glucosamine 6-phosphate</text>
        <dbReference type="Rhea" id="RHEA:23424"/>
        <dbReference type="ChEBI" id="CHEBI:58516"/>
        <dbReference type="ChEBI" id="CHEBI:58725"/>
        <dbReference type="EC" id="5.4.2.10"/>
    </reaction>
</comment>
<evidence type="ECO:0000256" key="6">
    <source>
        <dbReference type="ARBA" id="ARBA00050364"/>
    </source>
</evidence>
<dbReference type="FunFam" id="3.40.120.10:FF:000001">
    <property type="entry name" value="Phosphoglucosamine mutase"/>
    <property type="match status" value="1"/>
</dbReference>
<evidence type="ECO:0000259" key="13">
    <source>
        <dbReference type="Pfam" id="PF02878"/>
    </source>
</evidence>
<dbReference type="GO" id="GO:0004615">
    <property type="term" value="F:phosphomannomutase activity"/>
    <property type="evidence" value="ECO:0007669"/>
    <property type="project" value="TreeGrafter"/>
</dbReference>
<dbReference type="PANTHER" id="PTHR42946">
    <property type="entry name" value="PHOSPHOHEXOSE MUTASE"/>
    <property type="match status" value="1"/>
</dbReference>
<dbReference type="Proteomes" id="UP000434036">
    <property type="component" value="Unassembled WGS sequence"/>
</dbReference>
<protein>
    <recommendedName>
        <fullName evidence="8 9">Phosphoglucosamine mutase</fullName>
        <ecNumber evidence="7 9">5.4.2.10</ecNumber>
    </recommendedName>
</protein>
<dbReference type="InterPro" id="IPR005845">
    <property type="entry name" value="A-D-PHexomutase_a/b/a-II"/>
</dbReference>
<feature type="modified residue" description="Phosphoserine" evidence="9">
    <location>
        <position position="99"/>
    </location>
</feature>
<sequence>MGKYFGTDGVRGRANDNLTLDMAVAIGKYIGSYFGQDRHARILIGKDTRLSGSMFEMGLAAGATSAGANVYLLGVCPTPSISYLVQKERFDCGVMISASHNPYYDNGIKLFNHEGKKMPEEILLGIESYMDGEGDVELAINDALGSVIRWEDGLELYISYLKACVDIDLSGMNIALDLSNGSATATAVETLKDLGANLKVIHAQPDGVNINTDCGSTHPESLQELMCSGHYDAGFAFDGDADRLIAVNENGELITGDHTLYICGCHMHKNGTLKDNKVVTTVMSNLGLYRAFDRASISYEQTAVGDKYVYECMEKNDYSIGGEQSGHVIFNAYENTGDGLFTALMLLKVMRETGKKLSELTEDLFIYPQLLINVKVNDKHRALENEELLEQVDLVSKELGDEGRILVRPSGTEPLVRVMVEAKTDELCDLYVNRVVNFIKTKGL</sequence>
<dbReference type="PRINTS" id="PR00509">
    <property type="entry name" value="PGMPMM"/>
</dbReference>
<feature type="domain" description="Alpha-D-phosphohexomutase alpha/beta/alpha" evidence="14">
    <location>
        <begin position="157"/>
        <end position="251"/>
    </location>
</feature>
<dbReference type="GO" id="GO:0009252">
    <property type="term" value="P:peptidoglycan biosynthetic process"/>
    <property type="evidence" value="ECO:0007669"/>
    <property type="project" value="TreeGrafter"/>
</dbReference>
<dbReference type="CDD" id="cd05802">
    <property type="entry name" value="GlmM"/>
    <property type="match status" value="1"/>
</dbReference>
<evidence type="ECO:0000313" key="16">
    <source>
        <dbReference type="EMBL" id="MXQ72944.1"/>
    </source>
</evidence>
<dbReference type="InterPro" id="IPR005841">
    <property type="entry name" value="Alpha-D-phosphohexomutase_SF"/>
</dbReference>
<dbReference type="Pfam" id="PF02879">
    <property type="entry name" value="PGM_PMM_II"/>
    <property type="match status" value="1"/>
</dbReference>
<evidence type="ECO:0000256" key="9">
    <source>
        <dbReference type="HAMAP-Rule" id="MF_01554"/>
    </source>
</evidence>
<dbReference type="Gene3D" id="3.40.120.10">
    <property type="entry name" value="Alpha-D-Glucose-1,6-Bisphosphate, subunit A, domain 3"/>
    <property type="match status" value="3"/>
</dbReference>
<dbReference type="GO" id="GO:0008966">
    <property type="term" value="F:phosphoglucosamine mutase activity"/>
    <property type="evidence" value="ECO:0007669"/>
    <property type="project" value="UniProtKB-UniRule"/>
</dbReference>
<feature type="binding site" description="via phosphate group" evidence="9">
    <location>
        <position position="99"/>
    </location>
    <ligand>
        <name>Mg(2+)</name>
        <dbReference type="ChEBI" id="CHEBI:18420"/>
    </ligand>
</feature>
<evidence type="ECO:0000256" key="8">
    <source>
        <dbReference type="ARBA" id="ARBA00068193"/>
    </source>
</evidence>
<dbReference type="InterPro" id="IPR050060">
    <property type="entry name" value="Phosphoglucosamine_mutase"/>
</dbReference>
<evidence type="ECO:0000256" key="1">
    <source>
        <dbReference type="ARBA" id="ARBA00010231"/>
    </source>
</evidence>
<feature type="domain" description="Alpha-D-phosphohexomutase alpha/beta/alpha" evidence="13">
    <location>
        <begin position="3"/>
        <end position="132"/>
    </location>
</feature>
<dbReference type="PROSITE" id="PS00710">
    <property type="entry name" value="PGM_PMM"/>
    <property type="match status" value="1"/>
</dbReference>
<feature type="binding site" evidence="9">
    <location>
        <position position="242"/>
    </location>
    <ligand>
        <name>Mg(2+)</name>
        <dbReference type="ChEBI" id="CHEBI:18420"/>
    </ligand>
</feature>
<feature type="active site" description="Phosphoserine intermediate" evidence="9">
    <location>
        <position position="99"/>
    </location>
</feature>
<reference evidence="16 17" key="2">
    <citation type="submission" date="2020-01" db="EMBL/GenBank/DDBJ databases">
        <title>Clostridiaceae sp. nov. isolated from the gut of human by culturomics.</title>
        <authorList>
            <person name="Chang Y."/>
        </authorList>
    </citation>
    <scope>NUCLEOTIDE SEQUENCE [LARGE SCALE GENOMIC DNA]</scope>
    <source>
        <strain evidence="16 17">DONG20-135</strain>
    </source>
</reference>
<evidence type="ECO:0000259" key="14">
    <source>
        <dbReference type="Pfam" id="PF02879"/>
    </source>
</evidence>
<evidence type="ECO:0000256" key="10">
    <source>
        <dbReference type="RuleBase" id="RU004326"/>
    </source>
</evidence>
<dbReference type="FunFam" id="3.40.120.10:FF:000002">
    <property type="entry name" value="Phosphoglucosamine mutase"/>
    <property type="match status" value="1"/>
</dbReference>
<dbReference type="Pfam" id="PF02880">
    <property type="entry name" value="PGM_PMM_III"/>
    <property type="match status" value="1"/>
</dbReference>
<keyword evidence="5 9" id="KW-0413">Isomerase</keyword>
<dbReference type="InterPro" id="IPR005846">
    <property type="entry name" value="A-D-PHexomutase_a/b/a-III"/>
</dbReference>
<dbReference type="Pfam" id="PF00408">
    <property type="entry name" value="PGM_PMM_IV"/>
    <property type="match status" value="1"/>
</dbReference>
<dbReference type="RefSeq" id="WP_160624380.1">
    <property type="nucleotide sequence ID" value="NZ_WUUQ01000001.1"/>
</dbReference>
<dbReference type="InterPro" id="IPR006352">
    <property type="entry name" value="GlmM_bact"/>
</dbReference>
<dbReference type="InterPro" id="IPR016055">
    <property type="entry name" value="A-D-PHexomutase_a/b/a-I/II/III"/>
</dbReference>
<evidence type="ECO:0000256" key="3">
    <source>
        <dbReference type="ARBA" id="ARBA00022723"/>
    </source>
</evidence>
<evidence type="ECO:0000256" key="2">
    <source>
        <dbReference type="ARBA" id="ARBA00022553"/>
    </source>
</evidence>
<dbReference type="InterPro" id="IPR005844">
    <property type="entry name" value="A-D-PHexomutase_a/b/a-I"/>
</dbReference>
<keyword evidence="17" id="KW-1185">Reference proteome</keyword>
<evidence type="ECO:0000256" key="5">
    <source>
        <dbReference type="ARBA" id="ARBA00023235"/>
    </source>
</evidence>
<evidence type="ECO:0000256" key="7">
    <source>
        <dbReference type="ARBA" id="ARBA00066330"/>
    </source>
</evidence>
<feature type="domain" description="Alpha-D-phosphohexomutase alpha/beta/alpha" evidence="15">
    <location>
        <begin position="255"/>
        <end position="364"/>
    </location>
</feature>
<dbReference type="PANTHER" id="PTHR42946:SF1">
    <property type="entry name" value="PHOSPHOGLUCOMUTASE (ALPHA-D-GLUCOSE-1,6-BISPHOSPHATE-DEPENDENT)"/>
    <property type="match status" value="1"/>
</dbReference>
<dbReference type="GO" id="GO:0006048">
    <property type="term" value="P:UDP-N-acetylglucosamine biosynthetic process"/>
    <property type="evidence" value="ECO:0007669"/>
    <property type="project" value="TreeGrafter"/>
</dbReference>
<feature type="domain" description="Alpha-D-phosphohexomutase C-terminal" evidence="12">
    <location>
        <begin position="371"/>
        <end position="436"/>
    </location>
</feature>
<evidence type="ECO:0000256" key="4">
    <source>
        <dbReference type="ARBA" id="ARBA00022842"/>
    </source>
</evidence>
<dbReference type="GO" id="GO:0005829">
    <property type="term" value="C:cytosol"/>
    <property type="evidence" value="ECO:0007669"/>
    <property type="project" value="TreeGrafter"/>
</dbReference>
<evidence type="ECO:0000259" key="15">
    <source>
        <dbReference type="Pfam" id="PF02880"/>
    </source>
</evidence>
<dbReference type="SUPFAM" id="SSF53738">
    <property type="entry name" value="Phosphoglucomutase, first 3 domains"/>
    <property type="match status" value="3"/>
</dbReference>
<dbReference type="GO" id="GO:0005975">
    <property type="term" value="P:carbohydrate metabolic process"/>
    <property type="evidence" value="ECO:0007669"/>
    <property type="project" value="InterPro"/>
</dbReference>
<dbReference type="FunFam" id="3.30.310.50:FF:000001">
    <property type="entry name" value="Phosphoglucosamine mutase"/>
    <property type="match status" value="1"/>
</dbReference>
<feature type="binding site" evidence="9">
    <location>
        <position position="238"/>
    </location>
    <ligand>
        <name>Mg(2+)</name>
        <dbReference type="ChEBI" id="CHEBI:18420"/>
    </ligand>
</feature>
<comment type="function">
    <text evidence="9 11">Catalyzes the conversion of glucosamine-6-phosphate to glucosamine-1-phosphate.</text>
</comment>
<dbReference type="NCBIfam" id="TIGR01455">
    <property type="entry name" value="glmM"/>
    <property type="match status" value="1"/>
</dbReference>
<gene>
    <name evidence="9" type="primary">glmM</name>
    <name evidence="16" type="ORF">GSF08_03205</name>
</gene>
<keyword evidence="2 9" id="KW-0597">Phosphoprotein</keyword>
<dbReference type="EC" id="5.4.2.10" evidence="7 9"/>
<keyword evidence="3 9" id="KW-0479">Metal-binding</keyword>
<reference evidence="16 17" key="1">
    <citation type="submission" date="2019-12" db="EMBL/GenBank/DDBJ databases">
        <authorList>
            <person name="Yang R."/>
        </authorList>
    </citation>
    <scope>NUCLEOTIDE SEQUENCE [LARGE SCALE GENOMIC DNA]</scope>
    <source>
        <strain evidence="16 17">DONG20-135</strain>
    </source>
</reference>
<feature type="binding site" evidence="9">
    <location>
        <position position="240"/>
    </location>
    <ligand>
        <name>Mg(2+)</name>
        <dbReference type="ChEBI" id="CHEBI:18420"/>
    </ligand>
</feature>
<comment type="cofactor">
    <cofactor evidence="9">
        <name>Mg(2+)</name>
        <dbReference type="ChEBI" id="CHEBI:18420"/>
    </cofactor>
    <text evidence="9">Binds 1 Mg(2+) ion per subunit.</text>
</comment>
<comment type="caution">
    <text evidence="16">The sequence shown here is derived from an EMBL/GenBank/DDBJ whole genome shotgun (WGS) entry which is preliminary data.</text>
</comment>
<dbReference type="Pfam" id="PF02878">
    <property type="entry name" value="PGM_PMM_I"/>
    <property type="match status" value="1"/>
</dbReference>
<organism evidence="16 17">
    <name type="scientific">Copranaerobaculum intestinale</name>
    <dbReference type="NCBI Taxonomy" id="2692629"/>
    <lineage>
        <taxon>Bacteria</taxon>
        <taxon>Bacillati</taxon>
        <taxon>Bacillota</taxon>
        <taxon>Erysipelotrichia</taxon>
        <taxon>Erysipelotrichales</taxon>
        <taxon>Erysipelotrichaceae</taxon>
        <taxon>Copranaerobaculum</taxon>
    </lineage>
</organism>
<dbReference type="InterPro" id="IPR005843">
    <property type="entry name" value="A-D-PHexomutase_C"/>
</dbReference>
<proteinExistence type="inferred from homology"/>